<evidence type="ECO:0000256" key="2">
    <source>
        <dbReference type="RuleBase" id="RU003749"/>
    </source>
</evidence>
<feature type="domain" description="STAS" evidence="3">
    <location>
        <begin position="14"/>
        <end position="125"/>
    </location>
</feature>
<evidence type="ECO:0000313" key="4">
    <source>
        <dbReference type="EMBL" id="GAA0248482.1"/>
    </source>
</evidence>
<dbReference type="InterPro" id="IPR036513">
    <property type="entry name" value="STAS_dom_sf"/>
</dbReference>
<dbReference type="NCBIfam" id="TIGR00377">
    <property type="entry name" value="ant_ant_sig"/>
    <property type="match status" value="1"/>
</dbReference>
<dbReference type="PANTHER" id="PTHR33495:SF2">
    <property type="entry name" value="ANTI-SIGMA FACTOR ANTAGONIST TM_1081-RELATED"/>
    <property type="match status" value="1"/>
</dbReference>
<protein>
    <recommendedName>
        <fullName evidence="2">Anti-sigma factor antagonist</fullName>
    </recommendedName>
</protein>
<dbReference type="PANTHER" id="PTHR33495">
    <property type="entry name" value="ANTI-SIGMA FACTOR ANTAGONIST TM_1081-RELATED-RELATED"/>
    <property type="match status" value="1"/>
</dbReference>
<evidence type="ECO:0000256" key="1">
    <source>
        <dbReference type="ARBA" id="ARBA00009013"/>
    </source>
</evidence>
<evidence type="ECO:0000313" key="5">
    <source>
        <dbReference type="Proteomes" id="UP001500416"/>
    </source>
</evidence>
<dbReference type="Gene3D" id="3.30.750.24">
    <property type="entry name" value="STAS domain"/>
    <property type="match status" value="1"/>
</dbReference>
<dbReference type="EMBL" id="BAAABU010000016">
    <property type="protein sequence ID" value="GAA0248482.1"/>
    <property type="molecule type" value="Genomic_DNA"/>
</dbReference>
<dbReference type="SUPFAM" id="SSF52091">
    <property type="entry name" value="SpoIIaa-like"/>
    <property type="match status" value="1"/>
</dbReference>
<comment type="similarity">
    <text evidence="1 2">Belongs to the anti-sigma-factor antagonist family.</text>
</comment>
<accession>A0ABN0UFK8</accession>
<comment type="caution">
    <text evidence="4">The sequence shown here is derived from an EMBL/GenBank/DDBJ whole genome shotgun (WGS) entry which is preliminary data.</text>
</comment>
<keyword evidence="5" id="KW-1185">Reference proteome</keyword>
<sequence>MPAVDDHPDPTVALRIDRRVLDGALVLAVAGEVDLDSVAGLAAALTDAVDRGPCEVVVADLSTVTFLGSIGLTALLGATRRAEAAGRSLHLVVDANRPVIRPIEITGLDLELVLFHTVEEALHGHTR</sequence>
<dbReference type="PROSITE" id="PS50801">
    <property type="entry name" value="STAS"/>
    <property type="match status" value="1"/>
</dbReference>
<evidence type="ECO:0000259" key="3">
    <source>
        <dbReference type="PROSITE" id="PS50801"/>
    </source>
</evidence>
<gene>
    <name evidence="4" type="ORF">GCM10010492_55440</name>
</gene>
<proteinExistence type="inferred from homology"/>
<name>A0ABN0UFK8_9PSEU</name>
<dbReference type="Proteomes" id="UP001500416">
    <property type="component" value="Unassembled WGS sequence"/>
</dbReference>
<reference evidence="4 5" key="1">
    <citation type="journal article" date="2019" name="Int. J. Syst. Evol. Microbiol.">
        <title>The Global Catalogue of Microorganisms (GCM) 10K type strain sequencing project: providing services to taxonomists for standard genome sequencing and annotation.</title>
        <authorList>
            <consortium name="The Broad Institute Genomics Platform"/>
            <consortium name="The Broad Institute Genome Sequencing Center for Infectious Disease"/>
            <person name="Wu L."/>
            <person name="Ma J."/>
        </authorList>
    </citation>
    <scope>NUCLEOTIDE SEQUENCE [LARGE SCALE GENOMIC DNA]</scope>
    <source>
        <strain evidence="4 5">JCM 3380</strain>
    </source>
</reference>
<organism evidence="4 5">
    <name type="scientific">Saccharothrix mutabilis subsp. mutabilis</name>
    <dbReference type="NCBI Taxonomy" id="66855"/>
    <lineage>
        <taxon>Bacteria</taxon>
        <taxon>Bacillati</taxon>
        <taxon>Actinomycetota</taxon>
        <taxon>Actinomycetes</taxon>
        <taxon>Pseudonocardiales</taxon>
        <taxon>Pseudonocardiaceae</taxon>
        <taxon>Saccharothrix</taxon>
    </lineage>
</organism>
<dbReference type="InterPro" id="IPR002645">
    <property type="entry name" value="STAS_dom"/>
</dbReference>
<dbReference type="InterPro" id="IPR003658">
    <property type="entry name" value="Anti-sigma_ant"/>
</dbReference>
<dbReference type="CDD" id="cd07043">
    <property type="entry name" value="STAS_anti-anti-sigma_factors"/>
    <property type="match status" value="1"/>
</dbReference>
<dbReference type="Pfam" id="PF01740">
    <property type="entry name" value="STAS"/>
    <property type="match status" value="1"/>
</dbReference>